<dbReference type="GO" id="GO:0008380">
    <property type="term" value="P:RNA splicing"/>
    <property type="evidence" value="ECO:0007669"/>
    <property type="project" value="UniProtKB-KW"/>
</dbReference>
<dbReference type="SMR" id="A0A1H6PWR0"/>
<evidence type="ECO:0000313" key="12">
    <source>
        <dbReference type="EMBL" id="RDW23592.1"/>
    </source>
</evidence>
<dbReference type="OrthoDB" id="10267305at2759"/>
<dbReference type="EMBL" id="CP017558">
    <property type="protein sequence ID" value="AOW07602.1"/>
    <property type="molecule type" value="Genomic_DNA"/>
</dbReference>
<dbReference type="EMBL" id="KZ859074">
    <property type="protein sequence ID" value="RDW23592.1"/>
    <property type="molecule type" value="Genomic_DNA"/>
</dbReference>
<dbReference type="CDD" id="cd21372">
    <property type="entry name" value="cwf21_CWC21-like"/>
    <property type="match status" value="1"/>
</dbReference>
<evidence type="ECO:0000256" key="3">
    <source>
        <dbReference type="ARBA" id="ARBA00020641"/>
    </source>
</evidence>
<dbReference type="GO" id="GO:0006397">
    <property type="term" value="P:mRNA processing"/>
    <property type="evidence" value="ECO:0007669"/>
    <property type="project" value="UniProtKB-KW"/>
</dbReference>
<dbReference type="GeneID" id="2908777"/>
<comment type="subcellular location">
    <subcellularLocation>
        <location evidence="1">Nucleus</location>
    </subcellularLocation>
</comment>
<dbReference type="VEuPathDB" id="FungiDB:YALI0_F23309g"/>
<comment type="similarity">
    <text evidence="2">Belongs to the CWC21 family.</text>
</comment>
<proteinExistence type="inferred from homology"/>
<dbReference type="InterPro" id="IPR051372">
    <property type="entry name" value="CWC21"/>
</dbReference>
<evidence type="ECO:0000256" key="7">
    <source>
        <dbReference type="ARBA" id="ARBA00023242"/>
    </source>
</evidence>
<evidence type="ECO:0000256" key="6">
    <source>
        <dbReference type="ARBA" id="ARBA00023187"/>
    </source>
</evidence>
<keyword evidence="8" id="KW-0175">Coiled coil</keyword>
<dbReference type="eggNOG" id="KOG1869">
    <property type="taxonomic scope" value="Eukaryota"/>
</dbReference>
<accession>A0A1H6PWR0</accession>
<keyword evidence="7" id="KW-0539">Nucleus</keyword>
<sequence>MSYNGIGLSTPRGSATSGHIQTNISNRAFQSTNHRGEFAHHEMTDEQDKRLNKKLDRDYAADRQADVELLEHERKRKVEVACMELQDKLEEEGQKGEEEIEEEVNTLRRQLTLKMARELDVRTTIVSADREALRKNYHKAAVIKQQEMDRMRDAFDTTKNLDDRGRDRPRNRQRQNREKSPVRDTRRSRSARERSPSRRGRRPRRYSVTEDVRTSEVISERQGSGSPCRRADSRSRSRSPERGSRRKSYRERSRSRSRERSERRGRRDSVREREQDRSRSPLPY</sequence>
<reference evidence="12 14" key="2">
    <citation type="submission" date="2018-07" db="EMBL/GenBank/DDBJ databases">
        <title>Draft Genome Assemblies for Five Robust Yarrowia lipolytica Strains Exhibiting High Lipid Production and Pentose Sugar Utilization and Sugar Alcohol Secretion from Undetoxified Lignocellulosic Biomass Hydrolysates.</title>
        <authorList>
            <consortium name="DOE Joint Genome Institute"/>
            <person name="Walker C."/>
            <person name="Ryu S."/>
            <person name="Na H."/>
            <person name="Zane M."/>
            <person name="LaButti K."/>
            <person name="Lipzen A."/>
            <person name="Haridas S."/>
            <person name="Barry K."/>
            <person name="Grigoriev I.V."/>
            <person name="Quarterman J."/>
            <person name="Slininger P."/>
            <person name="Dien B."/>
            <person name="Trinh C.T."/>
        </authorList>
    </citation>
    <scope>NUCLEOTIDE SEQUENCE [LARGE SCALE GENOMIC DNA]</scope>
    <source>
        <strain evidence="12 14">YB392</strain>
    </source>
</reference>
<dbReference type="GO" id="GO:0005681">
    <property type="term" value="C:spliceosomal complex"/>
    <property type="evidence" value="ECO:0007669"/>
    <property type="project" value="UniProtKB-KW"/>
</dbReference>
<protein>
    <recommendedName>
        <fullName evidence="3">Pre-mRNA-splicing factor CWC21</fullName>
    </recommendedName>
</protein>
<dbReference type="KEGG" id="yli:2908777"/>
<dbReference type="Proteomes" id="UP000182444">
    <property type="component" value="Chromosome 1F"/>
</dbReference>
<dbReference type="Pfam" id="PF08312">
    <property type="entry name" value="cwf21"/>
    <property type="match status" value="1"/>
</dbReference>
<evidence type="ECO:0000259" key="10">
    <source>
        <dbReference type="SMART" id="SM01115"/>
    </source>
</evidence>
<dbReference type="AlphaFoldDB" id="A0A1H6PWR0"/>
<evidence type="ECO:0000313" key="14">
    <source>
        <dbReference type="Proteomes" id="UP000256601"/>
    </source>
</evidence>
<feature type="domain" description="CWF21" evidence="10">
    <location>
        <begin position="70"/>
        <end position="116"/>
    </location>
</feature>
<keyword evidence="5" id="KW-0747">Spliceosome</keyword>
<dbReference type="VEuPathDB" id="FungiDB:YALI1_F30559g"/>
<evidence type="ECO:0000256" key="5">
    <source>
        <dbReference type="ARBA" id="ARBA00022728"/>
    </source>
</evidence>
<evidence type="ECO:0000313" key="13">
    <source>
        <dbReference type="Proteomes" id="UP000182444"/>
    </source>
</evidence>
<evidence type="ECO:0000256" key="4">
    <source>
        <dbReference type="ARBA" id="ARBA00022664"/>
    </source>
</evidence>
<organism evidence="11 13">
    <name type="scientific">Yarrowia lipolytica</name>
    <name type="common">Candida lipolytica</name>
    <dbReference type="NCBI Taxonomy" id="4952"/>
    <lineage>
        <taxon>Eukaryota</taxon>
        <taxon>Fungi</taxon>
        <taxon>Dikarya</taxon>
        <taxon>Ascomycota</taxon>
        <taxon>Saccharomycotina</taxon>
        <taxon>Dipodascomycetes</taxon>
        <taxon>Dipodascales</taxon>
        <taxon>Dipodascales incertae sedis</taxon>
        <taxon>Yarrowia</taxon>
    </lineage>
</organism>
<feature type="region of interest" description="Disordered" evidence="9">
    <location>
        <begin position="148"/>
        <end position="284"/>
    </location>
</feature>
<reference evidence="11 13" key="1">
    <citation type="journal article" date="2016" name="PLoS ONE">
        <title>Sequence Assembly of Yarrowia lipolytica Strain W29/CLIB89 Shows Transposable Element Diversity.</title>
        <authorList>
            <person name="Magnan C."/>
            <person name="Yu J."/>
            <person name="Chang I."/>
            <person name="Jahn E."/>
            <person name="Kanomata Y."/>
            <person name="Wu J."/>
            <person name="Zeller M."/>
            <person name="Oakes M."/>
            <person name="Baldi P."/>
            <person name="Sandmeyer S."/>
        </authorList>
    </citation>
    <scope>NUCLEOTIDE SEQUENCE [LARGE SCALE GENOMIC DNA]</scope>
    <source>
        <strain evidence="11">CLIB89</strain>
        <strain evidence="13">CLIB89(W29)</strain>
    </source>
</reference>
<dbReference type="Gene3D" id="6.10.140.420">
    <property type="match status" value="1"/>
</dbReference>
<name>A0A1H6PWR0_YARLL</name>
<dbReference type="SMART" id="SM01115">
    <property type="entry name" value="cwf21"/>
    <property type="match status" value="1"/>
</dbReference>
<dbReference type="RefSeq" id="XP_505783.1">
    <property type="nucleotide sequence ID" value="XM_505783.1"/>
</dbReference>
<keyword evidence="6" id="KW-0508">mRNA splicing</keyword>
<dbReference type="OMA" id="GRSHYDG"/>
<feature type="compositionally biased region" description="Basic and acidic residues" evidence="9">
    <location>
        <begin position="148"/>
        <end position="196"/>
    </location>
</feature>
<dbReference type="Proteomes" id="UP000256601">
    <property type="component" value="Unassembled WGS sequence"/>
</dbReference>
<evidence type="ECO:0000256" key="8">
    <source>
        <dbReference type="SAM" id="Coils"/>
    </source>
</evidence>
<evidence type="ECO:0000256" key="9">
    <source>
        <dbReference type="SAM" id="MobiDB-lite"/>
    </source>
</evidence>
<feature type="coiled-coil region" evidence="8">
    <location>
        <begin position="75"/>
        <end position="117"/>
    </location>
</feature>
<dbReference type="PANTHER" id="PTHR36562">
    <property type="entry name" value="SERINE/ARGININE REPETITIVE MATRIX 2"/>
    <property type="match status" value="1"/>
</dbReference>
<evidence type="ECO:0000256" key="1">
    <source>
        <dbReference type="ARBA" id="ARBA00004123"/>
    </source>
</evidence>
<dbReference type="PANTHER" id="PTHR36562:SF5">
    <property type="entry name" value="SERINE_ARGININE REPETITIVE MATRIX 2"/>
    <property type="match status" value="1"/>
</dbReference>
<gene>
    <name evidence="12" type="ORF">B0I71DRAFT_135674</name>
    <name evidence="11" type="ORF">YALI1_F30559g</name>
</gene>
<evidence type="ECO:0000313" key="11">
    <source>
        <dbReference type="EMBL" id="AOW07602.1"/>
    </source>
</evidence>
<feature type="compositionally biased region" description="Basic and acidic residues" evidence="9">
    <location>
        <begin position="250"/>
        <end position="284"/>
    </location>
</feature>
<dbReference type="InterPro" id="IPR013170">
    <property type="entry name" value="mRNA_splic_Cwf21_dom"/>
</dbReference>
<keyword evidence="4" id="KW-0507">mRNA processing</keyword>
<feature type="compositionally biased region" description="Basic and acidic residues" evidence="9">
    <location>
        <begin position="229"/>
        <end position="243"/>
    </location>
</feature>
<evidence type="ECO:0000256" key="2">
    <source>
        <dbReference type="ARBA" id="ARBA00005954"/>
    </source>
</evidence>